<gene>
    <name evidence="1" type="ORF">K8W15_07910</name>
</gene>
<protein>
    <submittedName>
        <fullName evidence="1">Uncharacterized protein</fullName>
    </submittedName>
</protein>
<accession>A0A921L1J7</accession>
<dbReference type="Proteomes" id="UP000749334">
    <property type="component" value="Unassembled WGS sequence"/>
</dbReference>
<evidence type="ECO:0000313" key="2">
    <source>
        <dbReference type="Proteomes" id="UP000749334"/>
    </source>
</evidence>
<dbReference type="RefSeq" id="WP_155275528.1">
    <property type="nucleotide sequence ID" value="NZ_JARTDK010000129.1"/>
</dbReference>
<reference evidence="1" key="1">
    <citation type="journal article" date="2021" name="PeerJ">
        <title>Extensive microbial diversity within the chicken gut microbiome revealed by metagenomics and culture.</title>
        <authorList>
            <person name="Gilroy R."/>
            <person name="Ravi A."/>
            <person name="Getino M."/>
            <person name="Pursley I."/>
            <person name="Horton D.L."/>
            <person name="Alikhan N.F."/>
            <person name="Baker D."/>
            <person name="Gharbi K."/>
            <person name="Hall N."/>
            <person name="Watson M."/>
            <person name="Adriaenssens E.M."/>
            <person name="Foster-Nyarko E."/>
            <person name="Jarju S."/>
            <person name="Secka A."/>
            <person name="Antonio M."/>
            <person name="Oren A."/>
            <person name="Chaudhuri R.R."/>
            <person name="La Ragione R."/>
            <person name="Hildebrand F."/>
            <person name="Pallen M.J."/>
        </authorList>
    </citation>
    <scope>NUCLEOTIDE SEQUENCE</scope>
    <source>
        <strain evidence="1">ChiHjej11B10-15683</strain>
    </source>
</reference>
<dbReference type="AlphaFoldDB" id="A0A921L1J7"/>
<proteinExistence type="predicted"/>
<name>A0A921L1J7_9PAST</name>
<reference evidence="1" key="2">
    <citation type="submission" date="2021-09" db="EMBL/GenBank/DDBJ databases">
        <authorList>
            <person name="Gilroy R."/>
        </authorList>
    </citation>
    <scope>NUCLEOTIDE SEQUENCE</scope>
    <source>
        <strain evidence="1">ChiHjej11B10-15683</strain>
    </source>
</reference>
<comment type="caution">
    <text evidence="1">The sequence shown here is derived from an EMBL/GenBank/DDBJ whole genome shotgun (WGS) entry which is preliminary data.</text>
</comment>
<dbReference type="EMBL" id="DYVQ01000071">
    <property type="protein sequence ID" value="HJF74092.1"/>
    <property type="molecule type" value="Genomic_DNA"/>
</dbReference>
<evidence type="ECO:0000313" key="1">
    <source>
        <dbReference type="EMBL" id="HJF74092.1"/>
    </source>
</evidence>
<organism evidence="1 2">
    <name type="scientific">Gallibacterium anatis</name>
    <dbReference type="NCBI Taxonomy" id="750"/>
    <lineage>
        <taxon>Bacteria</taxon>
        <taxon>Pseudomonadati</taxon>
        <taxon>Pseudomonadota</taxon>
        <taxon>Gammaproteobacteria</taxon>
        <taxon>Pasteurellales</taxon>
        <taxon>Pasteurellaceae</taxon>
        <taxon>Gallibacterium</taxon>
    </lineage>
</organism>
<sequence length="49" mass="5203">MSLESRAALLTGLSGKPRREIVATTVGEIGEQAHEPLSNACLTNNYVGF</sequence>